<dbReference type="Proteomes" id="UP001330827">
    <property type="component" value="Chromosome"/>
</dbReference>
<protein>
    <submittedName>
        <fullName evidence="2">Histidine phosphatase family protein</fullName>
    </submittedName>
</protein>
<reference evidence="2 3" key="1">
    <citation type="submission" date="2022-10" db="EMBL/GenBank/DDBJ databases">
        <title>The complete genomes of actinobacterial strains from the NBC collection.</title>
        <authorList>
            <person name="Joergensen T.S."/>
            <person name="Alvarez Arevalo M."/>
            <person name="Sterndorff E.B."/>
            <person name="Faurdal D."/>
            <person name="Vuksanovic O."/>
            <person name="Mourched A.-S."/>
            <person name="Charusanti P."/>
            <person name="Shaw S."/>
            <person name="Blin K."/>
            <person name="Weber T."/>
        </authorList>
    </citation>
    <scope>NUCLEOTIDE SEQUENCE [LARGE SCALE GENOMIC DNA]</scope>
    <source>
        <strain evidence="2 3">NBC 01769</strain>
    </source>
</reference>
<dbReference type="Gene3D" id="3.40.50.1240">
    <property type="entry name" value="Phosphoglycerate mutase-like"/>
    <property type="match status" value="1"/>
</dbReference>
<name>A0ABZ1G450_9ACTN</name>
<evidence type="ECO:0000313" key="2">
    <source>
        <dbReference type="EMBL" id="WSC14665.1"/>
    </source>
</evidence>
<dbReference type="CDD" id="cd07067">
    <property type="entry name" value="HP_PGM_like"/>
    <property type="match status" value="1"/>
</dbReference>
<dbReference type="Pfam" id="PF00300">
    <property type="entry name" value="His_Phos_1"/>
    <property type="match status" value="1"/>
</dbReference>
<gene>
    <name evidence="2" type="ORF">OIE64_18710</name>
</gene>
<keyword evidence="3" id="KW-1185">Reference proteome</keyword>
<evidence type="ECO:0000256" key="1">
    <source>
        <dbReference type="SAM" id="MobiDB-lite"/>
    </source>
</evidence>
<evidence type="ECO:0000313" key="3">
    <source>
        <dbReference type="Proteomes" id="UP001330827"/>
    </source>
</evidence>
<feature type="region of interest" description="Disordered" evidence="1">
    <location>
        <begin position="39"/>
        <end position="59"/>
    </location>
</feature>
<dbReference type="RefSeq" id="WP_280118750.1">
    <property type="nucleotide sequence ID" value="NZ_CP109114.1"/>
</dbReference>
<proteinExistence type="predicted"/>
<dbReference type="InterPro" id="IPR029033">
    <property type="entry name" value="His_PPase_superfam"/>
</dbReference>
<dbReference type="SUPFAM" id="SSF53254">
    <property type="entry name" value="Phosphoglycerate mutase-like"/>
    <property type="match status" value="1"/>
</dbReference>
<accession>A0ABZ1G450</accession>
<dbReference type="EMBL" id="CP109114">
    <property type="protein sequence ID" value="WSC14665.1"/>
    <property type="molecule type" value="Genomic_DNA"/>
</dbReference>
<sequence length="59" mass="6426">MGELILIRHGQTEWSLSGRHAGRTDIPLTDAEEATAKALAQRPARRHLAAVPRGRSVSL</sequence>
<dbReference type="InterPro" id="IPR013078">
    <property type="entry name" value="His_Pase_superF_clade-1"/>
</dbReference>
<organism evidence="2 3">
    <name type="scientific">Streptomyces brevispora</name>
    <dbReference type="NCBI Taxonomy" id="887462"/>
    <lineage>
        <taxon>Bacteria</taxon>
        <taxon>Bacillati</taxon>
        <taxon>Actinomycetota</taxon>
        <taxon>Actinomycetes</taxon>
        <taxon>Kitasatosporales</taxon>
        <taxon>Streptomycetaceae</taxon>
        <taxon>Streptomyces</taxon>
    </lineage>
</organism>